<dbReference type="AlphaFoldDB" id="A0AA49JAI5"/>
<reference evidence="1" key="1">
    <citation type="submission" date="2023-08" db="EMBL/GenBank/DDBJ databases">
        <title>Comparative genomics and taxonomic characterization of three novel marine species of genus Marivirga.</title>
        <authorList>
            <person name="Muhammad N."/>
            <person name="Kim S.-G."/>
        </authorList>
    </citation>
    <scope>NUCLEOTIDE SEQUENCE</scope>
    <source>
        <strain evidence="1">BKB1-2</strain>
    </source>
</reference>
<name>A0AA49JAI5_9BACT</name>
<dbReference type="RefSeq" id="WP_322347758.1">
    <property type="nucleotide sequence ID" value="NZ_CP129968.2"/>
</dbReference>
<dbReference type="KEGG" id="marp:QYS47_09405"/>
<organism evidence="1">
    <name type="scientific">Marivirga arenosa</name>
    <dbReference type="NCBI Taxonomy" id="3059076"/>
    <lineage>
        <taxon>Bacteria</taxon>
        <taxon>Pseudomonadati</taxon>
        <taxon>Bacteroidota</taxon>
        <taxon>Cytophagia</taxon>
        <taxon>Cytophagales</taxon>
        <taxon>Marivirgaceae</taxon>
        <taxon>Marivirga</taxon>
    </lineage>
</organism>
<dbReference type="EMBL" id="CP129968">
    <property type="protein sequence ID" value="WKK82293.2"/>
    <property type="molecule type" value="Genomic_DNA"/>
</dbReference>
<dbReference type="Proteomes" id="UP001232019">
    <property type="component" value="Chromosome"/>
</dbReference>
<accession>A0AA49JAI5</accession>
<sequence>MKQSRNETLAYHSFNLLNQLHDPKAKQYLEWSVTLTADKFELRNKPTLYVYPNEDYNAYQNLNKLLHKLNCPEELIRIHKHSFATSMYQGIRIPDINLLEKCLYIHHQGVSHIDCYRWKNQMHYDNCNYVYYKSFDLNHTFSVTHGDLMPFLEKLIKAEQFVHHFGVWFQESKEEIREVYYSFPNRTRFNWVVKAFENLLNKDVYQQSLKFRNFKFKNIGFDSTLHQNSPAITIYFTLPITEKFPNDYKELIRSCSDFFDEN</sequence>
<gene>
    <name evidence="1" type="ORF">QYS47_09405</name>
</gene>
<proteinExistence type="predicted"/>
<evidence type="ECO:0000313" key="1">
    <source>
        <dbReference type="EMBL" id="WKK82293.2"/>
    </source>
</evidence>
<protein>
    <submittedName>
        <fullName evidence="1">Uncharacterized protein</fullName>
    </submittedName>
</protein>